<reference evidence="2" key="1">
    <citation type="submission" date="2014-09" db="EMBL/GenBank/DDBJ databases">
        <authorList>
            <person name="Mudge J."/>
            <person name="Ramaraj T."/>
            <person name="Lindquist I.E."/>
            <person name="Bharti A.K."/>
            <person name="Sundararajan A."/>
            <person name="Cameron C.T."/>
            <person name="Woodward J.E."/>
            <person name="May G.D."/>
            <person name="Brubaker C."/>
            <person name="Broadhvest J."/>
            <person name="Wilkins T.A."/>
        </authorList>
    </citation>
    <scope>NUCLEOTIDE SEQUENCE</scope>
    <source>
        <strain evidence="2">cv. AKA8401</strain>
    </source>
</reference>
<evidence type="ECO:0000313" key="1">
    <source>
        <dbReference type="EMBL" id="KHG18818.1"/>
    </source>
</evidence>
<dbReference type="AlphaFoldDB" id="A0A0B0NWI1"/>
<protein>
    <submittedName>
        <fullName evidence="1">Uncharacterized protein</fullName>
    </submittedName>
</protein>
<organism evidence="1 2">
    <name type="scientific">Gossypium arboreum</name>
    <name type="common">Tree cotton</name>
    <name type="synonym">Gossypium nanking</name>
    <dbReference type="NCBI Taxonomy" id="29729"/>
    <lineage>
        <taxon>Eukaryota</taxon>
        <taxon>Viridiplantae</taxon>
        <taxon>Streptophyta</taxon>
        <taxon>Embryophyta</taxon>
        <taxon>Tracheophyta</taxon>
        <taxon>Spermatophyta</taxon>
        <taxon>Magnoliopsida</taxon>
        <taxon>eudicotyledons</taxon>
        <taxon>Gunneridae</taxon>
        <taxon>Pentapetalae</taxon>
        <taxon>rosids</taxon>
        <taxon>malvids</taxon>
        <taxon>Malvales</taxon>
        <taxon>Malvaceae</taxon>
        <taxon>Malvoideae</taxon>
        <taxon>Gossypium</taxon>
    </lineage>
</organism>
<name>A0A0B0NWI1_GOSAR</name>
<keyword evidence="2" id="KW-1185">Reference proteome</keyword>
<dbReference type="Proteomes" id="UP000032142">
    <property type="component" value="Unassembled WGS sequence"/>
</dbReference>
<dbReference type="EMBL" id="KN411441">
    <property type="protein sequence ID" value="KHG18818.1"/>
    <property type="molecule type" value="Genomic_DNA"/>
</dbReference>
<gene>
    <name evidence="1" type="ORF">F383_25991</name>
</gene>
<proteinExistence type="predicted"/>
<sequence length="24" mass="2728">MALSQIGSYMKSNTMQMSQNWSCT</sequence>
<accession>A0A0B0NWI1</accession>
<evidence type="ECO:0000313" key="2">
    <source>
        <dbReference type="Proteomes" id="UP000032142"/>
    </source>
</evidence>